<reference evidence="2 3" key="1">
    <citation type="journal article" date="2010" name="Stand. Genomic Sci.">
        <title>Complete genome sequence of Haliangium ochraceum type strain (SMP-2).</title>
        <authorList>
            <consortium name="US DOE Joint Genome Institute (JGI-PGF)"/>
            <person name="Ivanova N."/>
            <person name="Daum C."/>
            <person name="Lang E."/>
            <person name="Abt B."/>
            <person name="Kopitz M."/>
            <person name="Saunders E."/>
            <person name="Lapidus A."/>
            <person name="Lucas S."/>
            <person name="Glavina Del Rio T."/>
            <person name="Nolan M."/>
            <person name="Tice H."/>
            <person name="Copeland A."/>
            <person name="Cheng J.F."/>
            <person name="Chen F."/>
            <person name="Bruce D."/>
            <person name="Goodwin L."/>
            <person name="Pitluck S."/>
            <person name="Mavromatis K."/>
            <person name="Pati A."/>
            <person name="Mikhailova N."/>
            <person name="Chen A."/>
            <person name="Palaniappan K."/>
            <person name="Land M."/>
            <person name="Hauser L."/>
            <person name="Chang Y.J."/>
            <person name="Jeffries C.D."/>
            <person name="Detter J.C."/>
            <person name="Brettin T."/>
            <person name="Rohde M."/>
            <person name="Goker M."/>
            <person name="Bristow J."/>
            <person name="Markowitz V."/>
            <person name="Eisen J.A."/>
            <person name="Hugenholtz P."/>
            <person name="Kyrpides N.C."/>
            <person name="Klenk H.P."/>
        </authorList>
    </citation>
    <scope>NUCLEOTIDE SEQUENCE [LARGE SCALE GENOMIC DNA]</scope>
    <source>
        <strain evidence="3">DSM 14365 / CIP 107738 / JCM 11303 / AJ 13395 / SMP-2</strain>
    </source>
</reference>
<dbReference type="HOGENOM" id="CLU_979229_0_0_7"/>
<evidence type="ECO:0008006" key="4">
    <source>
        <dbReference type="Google" id="ProtNLM"/>
    </source>
</evidence>
<dbReference type="RefSeq" id="WP_012831626.1">
    <property type="nucleotide sequence ID" value="NC_013440.1"/>
</dbReference>
<evidence type="ECO:0000313" key="3">
    <source>
        <dbReference type="Proteomes" id="UP000001880"/>
    </source>
</evidence>
<keyword evidence="3" id="KW-1185">Reference proteome</keyword>
<organism evidence="2 3">
    <name type="scientific">Haliangium ochraceum (strain DSM 14365 / JCM 11303 / SMP-2)</name>
    <dbReference type="NCBI Taxonomy" id="502025"/>
    <lineage>
        <taxon>Bacteria</taxon>
        <taxon>Pseudomonadati</taxon>
        <taxon>Myxococcota</taxon>
        <taxon>Polyangia</taxon>
        <taxon>Haliangiales</taxon>
        <taxon>Kofleriaceae</taxon>
        <taxon>Haliangium</taxon>
    </lineage>
</organism>
<sequence>MHDVMQKITSVPGIIGAVLFDESGACIAQDLKPPYEVILFTELLVQFQDVYDNHLALSEFDTINSVITTFDGGHLVVRRHYDMILMVLATESSNLAMLGVSMNVALLKLSRSGGQGAPTALGSSVSSSRQPQGYNSAVPPPVPPAARASAPQIPTNQSYGNQNYGNQGYGNQSYGGSGQSSRPSASGTADGRMSISWTAEPSGGRPPRDAVGLGVMRHVLKALARRIGPAEARSILDAELRNMGATPSTVRASEFTDMLHNVANRMANRADREAFIADALGDMG</sequence>
<gene>
    <name evidence="2" type="ordered locus">Hoch_6566</name>
</gene>
<dbReference type="KEGG" id="hoh:Hoch_6566"/>
<feature type="region of interest" description="Disordered" evidence="1">
    <location>
        <begin position="117"/>
        <end position="208"/>
    </location>
</feature>
<dbReference type="EMBL" id="CP001804">
    <property type="protein sequence ID" value="ACY19034.1"/>
    <property type="molecule type" value="Genomic_DNA"/>
</dbReference>
<protein>
    <recommendedName>
        <fullName evidence="4">Roadblock/LC7 family protein</fullName>
    </recommendedName>
</protein>
<evidence type="ECO:0000256" key="1">
    <source>
        <dbReference type="SAM" id="MobiDB-lite"/>
    </source>
</evidence>
<dbReference type="STRING" id="502025.Hoch_6566"/>
<feature type="compositionally biased region" description="Low complexity" evidence="1">
    <location>
        <begin position="145"/>
        <end position="172"/>
    </location>
</feature>
<dbReference type="OrthoDB" id="5394507at2"/>
<accession>D0LRP2</accession>
<dbReference type="AlphaFoldDB" id="D0LRP2"/>
<feature type="compositionally biased region" description="Polar residues" evidence="1">
    <location>
        <begin position="121"/>
        <end position="135"/>
    </location>
</feature>
<proteinExistence type="predicted"/>
<dbReference type="SUPFAM" id="SSF103196">
    <property type="entry name" value="Roadblock/LC7 domain"/>
    <property type="match status" value="1"/>
</dbReference>
<evidence type="ECO:0000313" key="2">
    <source>
        <dbReference type="EMBL" id="ACY19034.1"/>
    </source>
</evidence>
<name>D0LRP2_HALO1</name>
<dbReference type="Proteomes" id="UP000001880">
    <property type="component" value="Chromosome"/>
</dbReference>
<dbReference type="Gene3D" id="3.30.450.30">
    <property type="entry name" value="Dynein light chain 2a, cytoplasmic"/>
    <property type="match status" value="1"/>
</dbReference>